<name>A0ABM3HE57_9MYRT</name>
<proteinExistence type="predicted"/>
<keyword evidence="1" id="KW-1185">Reference proteome</keyword>
<dbReference type="Proteomes" id="UP000827889">
    <property type="component" value="Chromosome 5"/>
</dbReference>
<dbReference type="RefSeq" id="XP_048134870.1">
    <property type="nucleotide sequence ID" value="XM_048278913.1"/>
</dbReference>
<dbReference type="GeneID" id="125315042"/>
<organism evidence="1 2">
    <name type="scientific">Rhodamnia argentea</name>
    <dbReference type="NCBI Taxonomy" id="178133"/>
    <lineage>
        <taxon>Eukaryota</taxon>
        <taxon>Viridiplantae</taxon>
        <taxon>Streptophyta</taxon>
        <taxon>Embryophyta</taxon>
        <taxon>Tracheophyta</taxon>
        <taxon>Spermatophyta</taxon>
        <taxon>Magnoliopsida</taxon>
        <taxon>eudicotyledons</taxon>
        <taxon>Gunneridae</taxon>
        <taxon>Pentapetalae</taxon>
        <taxon>rosids</taxon>
        <taxon>malvids</taxon>
        <taxon>Myrtales</taxon>
        <taxon>Myrtaceae</taxon>
        <taxon>Myrtoideae</taxon>
        <taxon>Myrteae</taxon>
        <taxon>Australasian group</taxon>
        <taxon>Rhodamnia</taxon>
    </lineage>
</organism>
<evidence type="ECO:0000313" key="2">
    <source>
        <dbReference type="RefSeq" id="XP_048134870.1"/>
    </source>
</evidence>
<gene>
    <name evidence="2" type="primary">LOC125315042</name>
</gene>
<evidence type="ECO:0000313" key="1">
    <source>
        <dbReference type="Proteomes" id="UP000827889"/>
    </source>
</evidence>
<protein>
    <submittedName>
        <fullName evidence="2">Uncharacterized protein LOC125315042 isoform X2</fullName>
    </submittedName>
</protein>
<sequence length="174" mass="19326">MANLPSPLALLLQASELVRQRYKDYSMAHLVATANSNILEARRCPKVYDAQRAMDDANDAYVRQACRVLGEGTLVATSMEEIEALLVVLRRVPPHRFLSVVIQGPESQGNLVDPLVAQMRVTLEDEGFMLRHGNIYDLLYPLPQGFMPAVQQVLGEQQALAQQQAGGRTSLRQL</sequence>
<reference evidence="2" key="1">
    <citation type="submission" date="2025-08" db="UniProtKB">
        <authorList>
            <consortium name="RefSeq"/>
        </authorList>
    </citation>
    <scope>IDENTIFICATION</scope>
    <source>
        <tissue evidence="2">Leaf</tissue>
    </source>
</reference>
<accession>A0ABM3HE57</accession>